<keyword evidence="2" id="KW-1185">Reference proteome</keyword>
<protein>
    <recommendedName>
        <fullName evidence="3">DUF3578 domain-containing protein</fullName>
    </recommendedName>
</protein>
<dbReference type="InterPro" id="IPR027417">
    <property type="entry name" value="P-loop_NTPase"/>
</dbReference>
<proteinExistence type="predicted"/>
<dbReference type="Proteomes" id="UP001500027">
    <property type="component" value="Unassembled WGS sequence"/>
</dbReference>
<organism evidence="1 2">
    <name type="scientific">Hyunsoonleella aestuarii</name>
    <dbReference type="NCBI Taxonomy" id="912802"/>
    <lineage>
        <taxon>Bacteria</taxon>
        <taxon>Pseudomonadati</taxon>
        <taxon>Bacteroidota</taxon>
        <taxon>Flavobacteriia</taxon>
        <taxon>Flavobacteriales</taxon>
        <taxon>Flavobacteriaceae</taxon>
    </lineage>
</organism>
<gene>
    <name evidence="1" type="ORF">GCM10022257_25370</name>
</gene>
<dbReference type="PANTHER" id="PTHR37291:SF1">
    <property type="entry name" value="TYPE IV METHYL-DIRECTED RESTRICTION ENZYME ECOKMCRB SUBUNIT"/>
    <property type="match status" value="1"/>
</dbReference>
<name>A0ABP8EDV7_9FLAO</name>
<dbReference type="RefSeq" id="WP_139002817.1">
    <property type="nucleotide sequence ID" value="NZ_BAABAV010000003.1"/>
</dbReference>
<evidence type="ECO:0000313" key="1">
    <source>
        <dbReference type="EMBL" id="GAA4270436.1"/>
    </source>
</evidence>
<dbReference type="SUPFAM" id="SSF52540">
    <property type="entry name" value="P-loop containing nucleoside triphosphate hydrolases"/>
    <property type="match status" value="1"/>
</dbReference>
<sequence>MKKKDRKILKGIFSELSNYTYSELKSRFEKEYEEKLKIDTKYSNDLNIEGRLEREEYITNLDSHQLESFKFVVKSIQEGYLFTEDDIDRLNNFTSRINYLLKSTSPHNRGMADQMNNIKHGAKINPNAPTFTLKLDFNDSANQASKNKELQIHKFFNNCVKSKSWSEFKSNSGLHSAFFDKSFEWKLVYVFSNIKNCQEKTNYPLYYAAWQVIAEWCFDVEYGNYDAFCEYYRNIDFLDDPKLLHFSCYYYLLRLALRNDIRYKDLLESKQEKEKQNIIKELREDEDDDLNIKEENNNNISEMATDNKFYILAINQLSRIFSNVRAGKEFEFAISTSESVISDSAISIGDVLLAYVDDKIYYQFNITDKTNDEIRLKKVFEIEKSIGYSIDEEGVIKEITKEEFDSITSKLFNQFVSETALSDELQNETKIYIEEKYTGRFVFQVLKYLDELDELDKIKPFFRKNTDVNYTSIKADDVSLSSIFKTSENVLSKDELTFNDGKPRFFEDILFFWNNENYYLSTEWTSGKDSRLDLDNFKILIEKYYPKYSIYEQNGKYFFSDKILESTKIIQIDFDIKNFQNACKNAGLVYSDKLITRFASSLMTKPFVILTGLSGSGKTKLAQAFVQWICQEDSQYCMIPVGADWTNREPLLGYPNALKPEEYVKPDSGVIDLIIQANSNPELPHFLILDEMNLSHVERYFADFLSVMESKEEVPLYAEGTVENGVPSKLKVPENLFIIGTVNIDETTNMFSPKVLDRANTIEFRINNDEMAGFLGSAKNLNMSAFLSEGANMAQDFIKLSGNKSFTTTDIDDINKALINFFGELQKSGAEFGYRSATEILRLINQLDVLDNKLTTPEKIDIAIMQKLLPKLHGSRRKLAPILETLGNFCVNGDIKVIKDVFEKVDFNYTNNNVLYPLSLEKIARMYKGAIDNGFTSFAEA</sequence>
<dbReference type="PANTHER" id="PTHR37291">
    <property type="entry name" value="5-METHYLCYTOSINE-SPECIFIC RESTRICTION ENZYME B"/>
    <property type="match status" value="1"/>
</dbReference>
<dbReference type="InterPro" id="IPR052934">
    <property type="entry name" value="Methyl-DNA_Rec/Restrict_Enz"/>
</dbReference>
<accession>A0ABP8EDV7</accession>
<comment type="caution">
    <text evidence="1">The sequence shown here is derived from an EMBL/GenBank/DDBJ whole genome shotgun (WGS) entry which is preliminary data.</text>
</comment>
<evidence type="ECO:0000313" key="2">
    <source>
        <dbReference type="Proteomes" id="UP001500027"/>
    </source>
</evidence>
<dbReference type="EMBL" id="BAABAV010000003">
    <property type="protein sequence ID" value="GAA4270436.1"/>
    <property type="molecule type" value="Genomic_DNA"/>
</dbReference>
<dbReference type="Gene3D" id="3.40.50.300">
    <property type="entry name" value="P-loop containing nucleotide triphosphate hydrolases"/>
    <property type="match status" value="1"/>
</dbReference>
<reference evidence="2" key="1">
    <citation type="journal article" date="2019" name="Int. J. Syst. Evol. Microbiol.">
        <title>The Global Catalogue of Microorganisms (GCM) 10K type strain sequencing project: providing services to taxonomists for standard genome sequencing and annotation.</title>
        <authorList>
            <consortium name="The Broad Institute Genomics Platform"/>
            <consortium name="The Broad Institute Genome Sequencing Center for Infectious Disease"/>
            <person name="Wu L."/>
            <person name="Ma J."/>
        </authorList>
    </citation>
    <scope>NUCLEOTIDE SEQUENCE [LARGE SCALE GENOMIC DNA]</scope>
    <source>
        <strain evidence="2">JCM 17452</strain>
    </source>
</reference>
<evidence type="ECO:0008006" key="3">
    <source>
        <dbReference type="Google" id="ProtNLM"/>
    </source>
</evidence>